<dbReference type="HOGENOM" id="CLU_186868_0_0_10"/>
<reference evidence="1 2" key="1">
    <citation type="submission" date="2008-10" db="EMBL/GenBank/DDBJ databases">
        <title>Draft genome sequence of Parabacteroides johnsonii (DSM 18315).</title>
        <authorList>
            <person name="Sudarsanam P."/>
            <person name="Ley R."/>
            <person name="Guruge J."/>
            <person name="Turnbaugh P.J."/>
            <person name="Mahowald M."/>
            <person name="Liep D."/>
            <person name="Gordon J."/>
        </authorList>
    </citation>
    <scope>NUCLEOTIDE SEQUENCE [LARGE SCALE GENOMIC DNA]</scope>
    <source>
        <strain evidence="1 2">DSM 18315</strain>
    </source>
</reference>
<protein>
    <submittedName>
        <fullName evidence="1">Uncharacterized protein</fullName>
    </submittedName>
</protein>
<dbReference type="EMBL" id="ABYH01000302">
    <property type="protein sequence ID" value="EEC95854.1"/>
    <property type="molecule type" value="Genomic_DNA"/>
</dbReference>
<evidence type="ECO:0000313" key="2">
    <source>
        <dbReference type="Proteomes" id="UP000005510"/>
    </source>
</evidence>
<dbReference type="Proteomes" id="UP000005510">
    <property type="component" value="Unassembled WGS sequence"/>
</dbReference>
<organism evidence="1 2">
    <name type="scientific">Parabacteroides johnsonii DSM 18315</name>
    <dbReference type="NCBI Taxonomy" id="537006"/>
    <lineage>
        <taxon>Bacteria</taxon>
        <taxon>Pseudomonadati</taxon>
        <taxon>Bacteroidota</taxon>
        <taxon>Bacteroidia</taxon>
        <taxon>Bacteroidales</taxon>
        <taxon>Tannerellaceae</taxon>
        <taxon>Parabacteroides</taxon>
    </lineage>
</organism>
<sequence>MKRKTWRVRIQQFRLPACSISILTNKTQIIMAGIMNTLWDESSELEDEILTPRPVLSDDYTTHDVTKLDETIEDADENDKIIEESLKTSQDK</sequence>
<evidence type="ECO:0000313" key="1">
    <source>
        <dbReference type="EMBL" id="EEC95854.1"/>
    </source>
</evidence>
<comment type="caution">
    <text evidence="1">The sequence shown here is derived from an EMBL/GenBank/DDBJ whole genome shotgun (WGS) entry which is preliminary data.</text>
</comment>
<gene>
    <name evidence="1" type="ORF">PRABACTJOHN_02752</name>
</gene>
<reference evidence="1 2" key="2">
    <citation type="submission" date="2008-10" db="EMBL/GenBank/DDBJ databases">
        <authorList>
            <person name="Fulton L."/>
            <person name="Clifton S."/>
            <person name="Fulton B."/>
            <person name="Xu J."/>
            <person name="Minx P."/>
            <person name="Pepin K.H."/>
            <person name="Johnson M."/>
            <person name="Bhonagiri V."/>
            <person name="Nash W.E."/>
            <person name="Mardis E.R."/>
            <person name="Wilson R.K."/>
        </authorList>
    </citation>
    <scope>NUCLEOTIDE SEQUENCE [LARGE SCALE GENOMIC DNA]</scope>
    <source>
        <strain evidence="1 2">DSM 18315</strain>
    </source>
</reference>
<proteinExistence type="predicted"/>
<name>B7BCI4_9BACT</name>
<accession>B7BCI4</accession>
<dbReference type="STRING" id="537006.PRABACTJOHN_02752"/>
<dbReference type="AlphaFoldDB" id="B7BCI4"/>